<dbReference type="PANTHER" id="PTHR46590:SF4">
    <property type="entry name" value="CRAL-TRIO DOMAIN-CONTAINING PROTEIN"/>
    <property type="match status" value="1"/>
</dbReference>
<protein>
    <recommendedName>
        <fullName evidence="5">PH domain-containing protein</fullName>
    </recommendedName>
</protein>
<dbReference type="PROSITE" id="PS50191">
    <property type="entry name" value="CRAL_TRIO"/>
    <property type="match status" value="1"/>
</dbReference>
<dbReference type="SUPFAM" id="SSF50729">
    <property type="entry name" value="PH domain-like"/>
    <property type="match status" value="1"/>
</dbReference>
<dbReference type="OMA" id="GMQYANV"/>
<dbReference type="Gene3D" id="3.40.525.10">
    <property type="entry name" value="CRAL-TRIO lipid binding domain"/>
    <property type="match status" value="1"/>
</dbReference>
<dbReference type="CDD" id="cd00170">
    <property type="entry name" value="SEC14"/>
    <property type="match status" value="1"/>
</dbReference>
<dbReference type="InterPro" id="IPR001251">
    <property type="entry name" value="CRAL-TRIO_dom"/>
</dbReference>
<dbReference type="InterPro" id="IPR052432">
    <property type="entry name" value="PITP/CRAL-TRIO"/>
</dbReference>
<dbReference type="InterPro" id="IPR011993">
    <property type="entry name" value="PH-like_dom_sf"/>
</dbReference>
<dbReference type="Gene3D" id="2.30.29.30">
    <property type="entry name" value="Pleckstrin-homology domain (PH domain)/Phosphotyrosine-binding domain (PTB)"/>
    <property type="match status" value="1"/>
</dbReference>
<dbReference type="GeneID" id="24128082"/>
<dbReference type="PROSITE" id="PS50003">
    <property type="entry name" value="PH_DOMAIN"/>
    <property type="match status" value="1"/>
</dbReference>
<dbReference type="SMART" id="SM00233">
    <property type="entry name" value="PH"/>
    <property type="match status" value="1"/>
</dbReference>
<name>A0A067CE38_SAPPC</name>
<dbReference type="RefSeq" id="XP_012200373.1">
    <property type="nucleotide sequence ID" value="XM_012344983.1"/>
</dbReference>
<dbReference type="VEuPathDB" id="FungiDB:SPRG_05694"/>
<proteinExistence type="predicted"/>
<dbReference type="EMBL" id="KK583209">
    <property type="protein sequence ID" value="KDO28733.1"/>
    <property type="molecule type" value="Genomic_DNA"/>
</dbReference>
<dbReference type="InterPro" id="IPR001849">
    <property type="entry name" value="PH_domain"/>
</dbReference>
<gene>
    <name evidence="3" type="ORF">SPRG_05694</name>
</gene>
<dbReference type="Proteomes" id="UP000030745">
    <property type="component" value="Unassembled WGS sequence"/>
</dbReference>
<evidence type="ECO:0000313" key="4">
    <source>
        <dbReference type="Proteomes" id="UP000030745"/>
    </source>
</evidence>
<feature type="domain" description="PH" evidence="1">
    <location>
        <begin position="309"/>
        <end position="408"/>
    </location>
</feature>
<dbReference type="CDD" id="cd00821">
    <property type="entry name" value="PH"/>
    <property type="match status" value="1"/>
</dbReference>
<keyword evidence="4" id="KW-1185">Reference proteome</keyword>
<dbReference type="KEGG" id="spar:SPRG_05694"/>
<dbReference type="AlphaFoldDB" id="A0A067CE38"/>
<evidence type="ECO:0000313" key="3">
    <source>
        <dbReference type="EMBL" id="KDO28733.1"/>
    </source>
</evidence>
<evidence type="ECO:0000259" key="1">
    <source>
        <dbReference type="PROSITE" id="PS50003"/>
    </source>
</evidence>
<organism evidence="3 4">
    <name type="scientific">Saprolegnia parasitica (strain CBS 223.65)</name>
    <dbReference type="NCBI Taxonomy" id="695850"/>
    <lineage>
        <taxon>Eukaryota</taxon>
        <taxon>Sar</taxon>
        <taxon>Stramenopiles</taxon>
        <taxon>Oomycota</taxon>
        <taxon>Saprolegniomycetes</taxon>
        <taxon>Saprolegniales</taxon>
        <taxon>Saprolegniaceae</taxon>
        <taxon>Saprolegnia</taxon>
    </lineage>
</organism>
<evidence type="ECO:0000259" key="2">
    <source>
        <dbReference type="PROSITE" id="PS50191"/>
    </source>
</evidence>
<dbReference type="Pfam" id="PF00169">
    <property type="entry name" value="PH"/>
    <property type="match status" value="1"/>
</dbReference>
<reference evidence="3 4" key="1">
    <citation type="journal article" date="2013" name="PLoS Genet.">
        <title>Distinctive expansion of potential virulence genes in the genome of the oomycete fish pathogen Saprolegnia parasitica.</title>
        <authorList>
            <person name="Jiang R.H."/>
            <person name="de Bruijn I."/>
            <person name="Haas B.J."/>
            <person name="Belmonte R."/>
            <person name="Lobach L."/>
            <person name="Christie J."/>
            <person name="van den Ackerveken G."/>
            <person name="Bottin A."/>
            <person name="Bulone V."/>
            <person name="Diaz-Moreno S.M."/>
            <person name="Dumas B."/>
            <person name="Fan L."/>
            <person name="Gaulin E."/>
            <person name="Govers F."/>
            <person name="Grenville-Briggs L.J."/>
            <person name="Horner N.R."/>
            <person name="Levin J.Z."/>
            <person name="Mammella M."/>
            <person name="Meijer H.J."/>
            <person name="Morris P."/>
            <person name="Nusbaum C."/>
            <person name="Oome S."/>
            <person name="Phillips A.J."/>
            <person name="van Rooyen D."/>
            <person name="Rzeszutek E."/>
            <person name="Saraiva M."/>
            <person name="Secombes C.J."/>
            <person name="Seidl M.F."/>
            <person name="Snel B."/>
            <person name="Stassen J.H."/>
            <person name="Sykes S."/>
            <person name="Tripathy S."/>
            <person name="van den Berg H."/>
            <person name="Vega-Arreguin J.C."/>
            <person name="Wawra S."/>
            <person name="Young S.K."/>
            <person name="Zeng Q."/>
            <person name="Dieguez-Uribeondo J."/>
            <person name="Russ C."/>
            <person name="Tyler B.M."/>
            <person name="van West P."/>
        </authorList>
    </citation>
    <scope>NUCLEOTIDE SEQUENCE [LARGE SCALE GENOMIC DNA]</scope>
    <source>
        <strain evidence="3 4">CBS 223.65</strain>
    </source>
</reference>
<accession>A0A067CE38</accession>
<dbReference type="Pfam" id="PF00650">
    <property type="entry name" value="CRAL_TRIO"/>
    <property type="match status" value="1"/>
</dbReference>
<dbReference type="SUPFAM" id="SSF52087">
    <property type="entry name" value="CRAL/TRIO domain"/>
    <property type="match status" value="1"/>
</dbReference>
<dbReference type="PANTHER" id="PTHR46590">
    <property type="entry name" value="PHOSPHATIDYLINOSITOL TRANSFER PROTEIN CSR1-RELATED"/>
    <property type="match status" value="1"/>
</dbReference>
<dbReference type="OrthoDB" id="1434354at2759"/>
<dbReference type="InterPro" id="IPR036865">
    <property type="entry name" value="CRAL-TRIO_dom_sf"/>
</dbReference>
<dbReference type="STRING" id="695850.A0A067CE38"/>
<evidence type="ECO:0008006" key="5">
    <source>
        <dbReference type="Google" id="ProtNLM"/>
    </source>
</evidence>
<sequence length="630" mass="69255">MHAGFSPSAVEALRAAVAEPDVFSPDEYVRSLRRNHGDVTKAAMQLKAKAKWLAEHQLGNLSLAKPSLQREAKKDYLHVLHDAHDKCKCPIVLFNPSRFKPTSESDKLVAGNELAKDHGGHAEATSTLEDARRYIVYIVSLAIELMEDEHAPGIVYLVDLEHASSAMVSDASSVHLQLLQMLKEYFPETIQFVFVLHMAANSLLMRGATSLLLKGLGAPEATAAKVHFLADLRELQHYIDAPSLPNKYGGQYRLSTPAQWMSVQAELEDVDLDTVEQEEAKTYMTKQARELNGMQYAACSVTDVVEMNSTVLRGTLYRNKSGLSWVKMYAVLRPDALLLYEDMKGKMPMVIIPINDEIQAMTAQFADAPRGTFGFKIDVVGIPGGHLLCASSEKERSNWLQDIQMGIQTFEEQHAHEVYEEERKIEMDKAFEKLNMIDLSTDLPPVATPASPAAPTPLKMTDPTALLEALLPNPGNVHAAGMLKPMSHPPYPGLPGQAQPGPALQGFAQPPRGPGMALLSPGMALLSPGMALLSLAMELLSLAMELSPGMVLLSPGMPLCNLLLSQLSPGMAHSSLDMDHRSLDMAPLNLDMAPLSLAMELPNRDMALDHRSHRIRGMVRGKFRRSKRRF</sequence>
<feature type="domain" description="CRAL-TRIO" evidence="2">
    <location>
        <begin position="69"/>
        <end position="256"/>
    </location>
</feature>